<dbReference type="Proteomes" id="UP000176998">
    <property type="component" value="Unassembled WGS sequence"/>
</dbReference>
<evidence type="ECO:0000313" key="2">
    <source>
        <dbReference type="EMBL" id="OHE91284.1"/>
    </source>
</evidence>
<dbReference type="AlphaFoldDB" id="A0A1G4AQ39"/>
<comment type="caution">
    <text evidence="2">The sequence shown here is derived from an EMBL/GenBank/DDBJ whole genome shotgun (WGS) entry which is preliminary data.</text>
</comment>
<name>A0A1G4AQ39_9PEZI</name>
<feature type="compositionally biased region" description="Basic and acidic residues" evidence="1">
    <location>
        <begin position="34"/>
        <end position="51"/>
    </location>
</feature>
<protein>
    <submittedName>
        <fullName evidence="2">Uncharacterized protein</fullName>
    </submittedName>
</protein>
<keyword evidence="3" id="KW-1185">Reference proteome</keyword>
<evidence type="ECO:0000313" key="3">
    <source>
        <dbReference type="Proteomes" id="UP000176998"/>
    </source>
</evidence>
<evidence type="ECO:0000256" key="1">
    <source>
        <dbReference type="SAM" id="MobiDB-lite"/>
    </source>
</evidence>
<gene>
    <name evidence="2" type="ORF">CORC01_13399</name>
</gene>
<sequence>MGFVPPHILKAKAASQDVSAEEREASRRTLGLDAARRAERAGKGVDGDEVKTSGSGAETAAAAAAARGGSTGVEGVEGKKNAEYQILPWGKRRARVPCSHRAVANSKYNGLQQSSAAGKMLGLTLERTPEKTSRKLRQLFIYVLVAMANEYCRSYFLIPPNHPVSETCHGGLTERMGDLGIM</sequence>
<reference evidence="2 3" key="1">
    <citation type="submission" date="2016-09" db="EMBL/GenBank/DDBJ databases">
        <authorList>
            <person name="Capua I."/>
            <person name="De Benedictis P."/>
            <person name="Joannis T."/>
            <person name="Lombin L.H."/>
            <person name="Cattoli G."/>
        </authorList>
    </citation>
    <scope>NUCLEOTIDE SEQUENCE [LARGE SCALE GENOMIC DNA]</scope>
    <source>
        <strain evidence="2 3">IMI 309357</strain>
    </source>
</reference>
<dbReference type="RefSeq" id="XP_022468457.1">
    <property type="nucleotide sequence ID" value="XM_022625016.1"/>
</dbReference>
<dbReference type="OrthoDB" id="4851647at2759"/>
<feature type="region of interest" description="Disordered" evidence="1">
    <location>
        <begin position="12"/>
        <end position="56"/>
    </location>
</feature>
<dbReference type="EMBL" id="MJBS01000191">
    <property type="protein sequence ID" value="OHE91284.1"/>
    <property type="molecule type" value="Genomic_DNA"/>
</dbReference>
<accession>A0A1G4AQ39</accession>
<proteinExistence type="predicted"/>
<organism evidence="2 3">
    <name type="scientific">Colletotrichum orchidophilum</name>
    <dbReference type="NCBI Taxonomy" id="1209926"/>
    <lineage>
        <taxon>Eukaryota</taxon>
        <taxon>Fungi</taxon>
        <taxon>Dikarya</taxon>
        <taxon>Ascomycota</taxon>
        <taxon>Pezizomycotina</taxon>
        <taxon>Sordariomycetes</taxon>
        <taxon>Hypocreomycetidae</taxon>
        <taxon>Glomerellales</taxon>
        <taxon>Glomerellaceae</taxon>
        <taxon>Colletotrichum</taxon>
    </lineage>
</organism>
<dbReference type="GeneID" id="34566526"/>